<evidence type="ECO:0000256" key="6">
    <source>
        <dbReference type="SAM" id="Phobius"/>
    </source>
</evidence>
<evidence type="ECO:0000313" key="8">
    <source>
        <dbReference type="EMBL" id="GAA2384535.1"/>
    </source>
</evidence>
<keyword evidence="4 6" id="KW-1133">Transmembrane helix</keyword>
<keyword evidence="3 6" id="KW-0812">Transmembrane</keyword>
<keyword evidence="9" id="KW-1185">Reference proteome</keyword>
<evidence type="ECO:0000256" key="4">
    <source>
        <dbReference type="ARBA" id="ARBA00022989"/>
    </source>
</evidence>
<dbReference type="InterPro" id="IPR052027">
    <property type="entry name" value="PspC"/>
</dbReference>
<evidence type="ECO:0000256" key="5">
    <source>
        <dbReference type="ARBA" id="ARBA00023136"/>
    </source>
</evidence>
<proteinExistence type="predicted"/>
<keyword evidence="5 6" id="KW-0472">Membrane</keyword>
<sequence>MTVLRGRAASAAGPVAGAGLGAGGSSGVGVVMPVRVGAYGVSRPLRRGNISGEVQGVTRGRRGAAAGNLAGMSEIKRLLRSREDRNVAGVLGGIGEYLGTDPTMVRAVFLLAILLTGGVAVLAYPVLWLVMPEAPPAPVSPAPNDHLTYGA</sequence>
<evidence type="ECO:0000259" key="7">
    <source>
        <dbReference type="Pfam" id="PF04024"/>
    </source>
</evidence>
<feature type="domain" description="Phage shock protein PspC N-terminal" evidence="7">
    <location>
        <begin position="76"/>
        <end position="134"/>
    </location>
</feature>
<dbReference type="PANTHER" id="PTHR33885">
    <property type="entry name" value="PHAGE SHOCK PROTEIN C"/>
    <property type="match status" value="1"/>
</dbReference>
<organism evidence="8 9">
    <name type="scientific">Dactylosporangium salmoneum</name>
    <dbReference type="NCBI Taxonomy" id="53361"/>
    <lineage>
        <taxon>Bacteria</taxon>
        <taxon>Bacillati</taxon>
        <taxon>Actinomycetota</taxon>
        <taxon>Actinomycetes</taxon>
        <taxon>Micromonosporales</taxon>
        <taxon>Micromonosporaceae</taxon>
        <taxon>Dactylosporangium</taxon>
    </lineage>
</organism>
<evidence type="ECO:0000313" key="9">
    <source>
        <dbReference type="Proteomes" id="UP001501444"/>
    </source>
</evidence>
<dbReference type="Proteomes" id="UP001501444">
    <property type="component" value="Unassembled WGS sequence"/>
</dbReference>
<keyword evidence="2" id="KW-1003">Cell membrane</keyword>
<comment type="subcellular location">
    <subcellularLocation>
        <location evidence="1">Cell membrane</location>
        <topology evidence="1">Single-pass membrane protein</topology>
    </subcellularLocation>
</comment>
<dbReference type="Pfam" id="PF04024">
    <property type="entry name" value="PspC"/>
    <property type="match status" value="1"/>
</dbReference>
<dbReference type="PANTHER" id="PTHR33885:SF3">
    <property type="entry name" value="PHAGE SHOCK PROTEIN C"/>
    <property type="match status" value="1"/>
</dbReference>
<evidence type="ECO:0000256" key="2">
    <source>
        <dbReference type="ARBA" id="ARBA00022475"/>
    </source>
</evidence>
<accession>A0ABP5UQJ6</accession>
<dbReference type="EMBL" id="BAAARV010000096">
    <property type="protein sequence ID" value="GAA2384535.1"/>
    <property type="molecule type" value="Genomic_DNA"/>
</dbReference>
<gene>
    <name evidence="8" type="ORF">GCM10010170_093920</name>
</gene>
<evidence type="ECO:0000256" key="1">
    <source>
        <dbReference type="ARBA" id="ARBA00004162"/>
    </source>
</evidence>
<feature type="transmembrane region" description="Helical" evidence="6">
    <location>
        <begin position="107"/>
        <end position="131"/>
    </location>
</feature>
<protein>
    <recommendedName>
        <fullName evidence="7">Phage shock protein PspC N-terminal domain-containing protein</fullName>
    </recommendedName>
</protein>
<name>A0ABP5UQJ6_9ACTN</name>
<reference evidence="9" key="1">
    <citation type="journal article" date="2019" name="Int. J. Syst. Evol. Microbiol.">
        <title>The Global Catalogue of Microorganisms (GCM) 10K type strain sequencing project: providing services to taxonomists for standard genome sequencing and annotation.</title>
        <authorList>
            <consortium name="The Broad Institute Genomics Platform"/>
            <consortium name="The Broad Institute Genome Sequencing Center for Infectious Disease"/>
            <person name="Wu L."/>
            <person name="Ma J."/>
        </authorList>
    </citation>
    <scope>NUCLEOTIDE SEQUENCE [LARGE SCALE GENOMIC DNA]</scope>
    <source>
        <strain evidence="9">JCM 3272</strain>
    </source>
</reference>
<evidence type="ECO:0000256" key="3">
    <source>
        <dbReference type="ARBA" id="ARBA00022692"/>
    </source>
</evidence>
<dbReference type="InterPro" id="IPR007168">
    <property type="entry name" value="Phageshock_PspC_N"/>
</dbReference>
<comment type="caution">
    <text evidence="8">The sequence shown here is derived from an EMBL/GenBank/DDBJ whole genome shotgun (WGS) entry which is preliminary data.</text>
</comment>